<organism evidence="7 8">
    <name type="scientific">Virgibacillus oceani</name>
    <dbReference type="NCBI Taxonomy" id="1479511"/>
    <lineage>
        <taxon>Bacteria</taxon>
        <taxon>Bacillati</taxon>
        <taxon>Bacillota</taxon>
        <taxon>Bacilli</taxon>
        <taxon>Bacillales</taxon>
        <taxon>Bacillaceae</taxon>
        <taxon>Virgibacillus</taxon>
    </lineage>
</organism>
<dbReference type="PIRSF" id="PIRSF004846">
    <property type="entry name" value="ModA"/>
    <property type="match status" value="1"/>
</dbReference>
<dbReference type="PROSITE" id="PS51257">
    <property type="entry name" value="PROKAR_LIPOPROTEIN"/>
    <property type="match status" value="1"/>
</dbReference>
<dbReference type="InterPro" id="IPR005950">
    <property type="entry name" value="ModA"/>
</dbReference>
<dbReference type="InterPro" id="IPR050682">
    <property type="entry name" value="ModA/WtpA"/>
</dbReference>
<evidence type="ECO:0000313" key="8">
    <source>
        <dbReference type="Proteomes" id="UP000622860"/>
    </source>
</evidence>
<dbReference type="AlphaFoldDB" id="A0A917M4H9"/>
<proteinExistence type="inferred from homology"/>
<dbReference type="InterPro" id="IPR041879">
    <property type="entry name" value="YvgL-like_PBP2"/>
</dbReference>
<dbReference type="PANTHER" id="PTHR30632">
    <property type="entry name" value="MOLYBDATE-BINDING PERIPLASMIC PROTEIN"/>
    <property type="match status" value="1"/>
</dbReference>
<reference evidence="7" key="2">
    <citation type="submission" date="2020-09" db="EMBL/GenBank/DDBJ databases">
        <authorList>
            <person name="Sun Q."/>
            <person name="Zhou Y."/>
        </authorList>
    </citation>
    <scope>NUCLEOTIDE SEQUENCE</scope>
    <source>
        <strain evidence="7">CGMCC 1.12754</strain>
    </source>
</reference>
<gene>
    <name evidence="7" type="primary">modA</name>
    <name evidence="7" type="ORF">GCM10011398_21730</name>
</gene>
<keyword evidence="3 5" id="KW-0479">Metal-binding</keyword>
<evidence type="ECO:0000256" key="1">
    <source>
        <dbReference type="ARBA" id="ARBA00009175"/>
    </source>
</evidence>
<accession>A0A917M4H9</accession>
<protein>
    <submittedName>
        <fullName evidence="7">Molybdate ABC transporter substrate-binding protein</fullName>
    </submittedName>
</protein>
<feature type="chain" id="PRO_5037229033" evidence="6">
    <location>
        <begin position="21"/>
        <end position="260"/>
    </location>
</feature>
<evidence type="ECO:0000256" key="3">
    <source>
        <dbReference type="ARBA" id="ARBA00022723"/>
    </source>
</evidence>
<dbReference type="RefSeq" id="WP_188455422.1">
    <property type="nucleotide sequence ID" value="NZ_BMFR01000008.1"/>
</dbReference>
<keyword evidence="4 6" id="KW-0732">Signal</keyword>
<evidence type="ECO:0000256" key="4">
    <source>
        <dbReference type="ARBA" id="ARBA00022729"/>
    </source>
</evidence>
<evidence type="ECO:0000256" key="2">
    <source>
        <dbReference type="ARBA" id="ARBA00022505"/>
    </source>
</evidence>
<comment type="similarity">
    <text evidence="1">Belongs to the bacterial solute-binding protein ModA family.</text>
</comment>
<evidence type="ECO:0000256" key="5">
    <source>
        <dbReference type="PIRSR" id="PIRSR004846-1"/>
    </source>
</evidence>
<feature type="binding site" evidence="5">
    <location>
        <position position="149"/>
    </location>
    <ligand>
        <name>molybdate</name>
        <dbReference type="ChEBI" id="CHEBI:36264"/>
    </ligand>
</feature>
<dbReference type="SUPFAM" id="SSF53850">
    <property type="entry name" value="Periplasmic binding protein-like II"/>
    <property type="match status" value="1"/>
</dbReference>
<evidence type="ECO:0000256" key="6">
    <source>
        <dbReference type="SAM" id="SignalP"/>
    </source>
</evidence>
<sequence>MRYILLFFTCLLILAGCTNNDTSTKEKETAEIFVSAAASLSDAITEIKNVYEAENPGSTITLNFGGSGKLAQQIQQGAPVDVFLSANQNWMDVLEGEKLILEDTRTNFTKNSLVMIGKKDATLNLDSFKDMNHDTLNQIAIGNPESVPAGNYAKEVLETLNKWDELKDKFVYAKDVSQVLAYVESGNTEIGFVYSSDVLRSDKVEIIDEADQNWHSPIVYPAAVTSSSDHNKEASSFVKFLQSDKAQSILAENGFTKNTQ</sequence>
<name>A0A917M4H9_9BACI</name>
<dbReference type="NCBIfam" id="TIGR01256">
    <property type="entry name" value="modA"/>
    <property type="match status" value="1"/>
</dbReference>
<dbReference type="GO" id="GO:0015689">
    <property type="term" value="P:molybdate ion transport"/>
    <property type="evidence" value="ECO:0007669"/>
    <property type="project" value="InterPro"/>
</dbReference>
<dbReference type="PANTHER" id="PTHR30632:SF0">
    <property type="entry name" value="SULFATE-BINDING PROTEIN"/>
    <property type="match status" value="1"/>
</dbReference>
<dbReference type="Proteomes" id="UP000622860">
    <property type="component" value="Unassembled WGS sequence"/>
</dbReference>
<dbReference type="EMBL" id="BMFR01000008">
    <property type="protein sequence ID" value="GGG76439.1"/>
    <property type="molecule type" value="Genomic_DNA"/>
</dbReference>
<feature type="binding site" evidence="5">
    <location>
        <position position="194"/>
    </location>
    <ligand>
        <name>molybdate</name>
        <dbReference type="ChEBI" id="CHEBI:36264"/>
    </ligand>
</feature>
<dbReference type="FunFam" id="3.40.190.10:FF:000035">
    <property type="entry name" value="Molybdate ABC transporter substrate-binding protein"/>
    <property type="match status" value="1"/>
</dbReference>
<keyword evidence="2 5" id="KW-0500">Molybdenum</keyword>
<feature type="binding site" evidence="5">
    <location>
        <position position="67"/>
    </location>
    <ligand>
        <name>molybdate</name>
        <dbReference type="ChEBI" id="CHEBI:36264"/>
    </ligand>
</feature>
<dbReference type="Pfam" id="PF13531">
    <property type="entry name" value="SBP_bac_11"/>
    <property type="match status" value="1"/>
</dbReference>
<dbReference type="GO" id="GO:0030973">
    <property type="term" value="F:molybdate ion binding"/>
    <property type="evidence" value="ECO:0007669"/>
    <property type="project" value="UniProtKB-ARBA"/>
</dbReference>
<feature type="binding site" evidence="5">
    <location>
        <position position="176"/>
    </location>
    <ligand>
        <name>molybdate</name>
        <dbReference type="ChEBI" id="CHEBI:36264"/>
    </ligand>
</feature>
<dbReference type="CDD" id="cd13537">
    <property type="entry name" value="PBP2_YvgL_like"/>
    <property type="match status" value="1"/>
</dbReference>
<dbReference type="GO" id="GO:1901359">
    <property type="term" value="F:tungstate binding"/>
    <property type="evidence" value="ECO:0007669"/>
    <property type="project" value="UniProtKB-ARBA"/>
</dbReference>
<dbReference type="Gene3D" id="3.40.190.10">
    <property type="entry name" value="Periplasmic binding protein-like II"/>
    <property type="match status" value="2"/>
</dbReference>
<reference evidence="7" key="1">
    <citation type="journal article" date="2014" name="Int. J. Syst. Evol. Microbiol.">
        <title>Complete genome sequence of Corynebacterium casei LMG S-19264T (=DSM 44701T), isolated from a smear-ripened cheese.</title>
        <authorList>
            <consortium name="US DOE Joint Genome Institute (JGI-PGF)"/>
            <person name="Walter F."/>
            <person name="Albersmeier A."/>
            <person name="Kalinowski J."/>
            <person name="Ruckert C."/>
        </authorList>
    </citation>
    <scope>NUCLEOTIDE SEQUENCE</scope>
    <source>
        <strain evidence="7">CGMCC 1.12754</strain>
    </source>
</reference>
<dbReference type="GO" id="GO:0046872">
    <property type="term" value="F:metal ion binding"/>
    <property type="evidence" value="ECO:0007669"/>
    <property type="project" value="UniProtKB-KW"/>
</dbReference>
<evidence type="ECO:0000313" key="7">
    <source>
        <dbReference type="EMBL" id="GGG76439.1"/>
    </source>
</evidence>
<keyword evidence="8" id="KW-1185">Reference proteome</keyword>
<feature type="binding site" evidence="5">
    <location>
        <position position="39"/>
    </location>
    <ligand>
        <name>molybdate</name>
        <dbReference type="ChEBI" id="CHEBI:36264"/>
    </ligand>
</feature>
<feature type="signal peptide" evidence="6">
    <location>
        <begin position="1"/>
        <end position="20"/>
    </location>
</feature>
<comment type="caution">
    <text evidence="7">The sequence shown here is derived from an EMBL/GenBank/DDBJ whole genome shotgun (WGS) entry which is preliminary data.</text>
</comment>